<accession>A0A840C5Q0</accession>
<evidence type="ECO:0000313" key="11">
    <source>
        <dbReference type="EMBL" id="MBB4020163.1"/>
    </source>
</evidence>
<keyword evidence="3 8" id="KW-0812">Transmembrane</keyword>
<dbReference type="PROSITE" id="PS00211">
    <property type="entry name" value="ABC_TRANSPORTER_1"/>
    <property type="match status" value="1"/>
</dbReference>
<dbReference type="NCBIfam" id="TIGR02868">
    <property type="entry name" value="CydC"/>
    <property type="match status" value="1"/>
</dbReference>
<feature type="domain" description="ABC transmembrane type-1" evidence="10">
    <location>
        <begin position="26"/>
        <end position="313"/>
    </location>
</feature>
<dbReference type="PANTHER" id="PTHR24221:SF654">
    <property type="entry name" value="ATP-BINDING CASSETTE SUB-FAMILY B MEMBER 6"/>
    <property type="match status" value="1"/>
</dbReference>
<dbReference type="Pfam" id="PF00005">
    <property type="entry name" value="ABC_tran"/>
    <property type="match status" value="1"/>
</dbReference>
<dbReference type="GO" id="GO:0045454">
    <property type="term" value="P:cell redox homeostasis"/>
    <property type="evidence" value="ECO:0007669"/>
    <property type="project" value="InterPro"/>
</dbReference>
<feature type="transmembrane region" description="Helical" evidence="8">
    <location>
        <begin position="46"/>
        <end position="68"/>
    </location>
</feature>
<evidence type="ECO:0000256" key="2">
    <source>
        <dbReference type="ARBA" id="ARBA00005417"/>
    </source>
</evidence>
<feature type="transmembrane region" description="Helical" evidence="8">
    <location>
        <begin position="256"/>
        <end position="276"/>
    </location>
</feature>
<dbReference type="SMART" id="SM00382">
    <property type="entry name" value="AAA"/>
    <property type="match status" value="1"/>
</dbReference>
<feature type="transmembrane region" description="Helical" evidence="8">
    <location>
        <begin position="282"/>
        <end position="304"/>
    </location>
</feature>
<comment type="subcellular location">
    <subcellularLocation>
        <location evidence="1">Cell membrane</location>
        <topology evidence="1">Multi-pass membrane protein</topology>
    </subcellularLocation>
</comment>
<comment type="caution">
    <text evidence="11">The sequence shown here is derived from an EMBL/GenBank/DDBJ whole genome shotgun (WGS) entry which is preliminary data.</text>
</comment>
<dbReference type="InterPro" id="IPR011527">
    <property type="entry name" value="ABC1_TM_dom"/>
</dbReference>
<dbReference type="PANTHER" id="PTHR24221">
    <property type="entry name" value="ATP-BINDING CASSETTE SUB-FAMILY B"/>
    <property type="match status" value="1"/>
</dbReference>
<evidence type="ECO:0000256" key="5">
    <source>
        <dbReference type="ARBA" id="ARBA00022840"/>
    </source>
</evidence>
<protein>
    <submittedName>
        <fullName evidence="11">ATP-binding cassette subfamily C protein CydC</fullName>
    </submittedName>
</protein>
<dbReference type="AlphaFoldDB" id="A0A840C5Q0"/>
<organism evidence="11 12">
    <name type="scientific">Chelatococcus caeni</name>
    <dbReference type="NCBI Taxonomy" id="1348468"/>
    <lineage>
        <taxon>Bacteria</taxon>
        <taxon>Pseudomonadati</taxon>
        <taxon>Pseudomonadota</taxon>
        <taxon>Alphaproteobacteria</taxon>
        <taxon>Hyphomicrobiales</taxon>
        <taxon>Chelatococcaceae</taxon>
        <taxon>Chelatococcus</taxon>
    </lineage>
</organism>
<dbReference type="RefSeq" id="WP_183319073.1">
    <property type="nucleotide sequence ID" value="NZ_JACIEN010000013.1"/>
</dbReference>
<evidence type="ECO:0000259" key="10">
    <source>
        <dbReference type="PROSITE" id="PS50929"/>
    </source>
</evidence>
<evidence type="ECO:0000313" key="12">
    <source>
        <dbReference type="Proteomes" id="UP000577362"/>
    </source>
</evidence>
<gene>
    <name evidence="11" type="ORF">GGR16_005228</name>
</gene>
<dbReference type="GO" id="GO:0034040">
    <property type="term" value="F:ATPase-coupled lipid transmembrane transporter activity"/>
    <property type="evidence" value="ECO:0007669"/>
    <property type="project" value="TreeGrafter"/>
</dbReference>
<dbReference type="GO" id="GO:0016887">
    <property type="term" value="F:ATP hydrolysis activity"/>
    <property type="evidence" value="ECO:0007669"/>
    <property type="project" value="InterPro"/>
</dbReference>
<comment type="similarity">
    <text evidence="2">Belongs to the ABC transporter superfamily.</text>
</comment>
<dbReference type="Gene3D" id="3.40.50.300">
    <property type="entry name" value="P-loop containing nucleotide triphosphate hydrolases"/>
    <property type="match status" value="1"/>
</dbReference>
<dbReference type="GO" id="GO:0005524">
    <property type="term" value="F:ATP binding"/>
    <property type="evidence" value="ECO:0007669"/>
    <property type="project" value="UniProtKB-KW"/>
</dbReference>
<feature type="transmembrane region" description="Helical" evidence="8">
    <location>
        <begin position="21"/>
        <end position="40"/>
    </location>
</feature>
<evidence type="ECO:0000256" key="7">
    <source>
        <dbReference type="ARBA" id="ARBA00023136"/>
    </source>
</evidence>
<keyword evidence="6 8" id="KW-1133">Transmembrane helix</keyword>
<keyword evidence="4" id="KW-0547">Nucleotide-binding</keyword>
<name>A0A840C5Q0_9HYPH</name>
<evidence type="ECO:0000256" key="3">
    <source>
        <dbReference type="ARBA" id="ARBA00022692"/>
    </source>
</evidence>
<evidence type="ECO:0000259" key="9">
    <source>
        <dbReference type="PROSITE" id="PS50893"/>
    </source>
</evidence>
<evidence type="ECO:0000256" key="1">
    <source>
        <dbReference type="ARBA" id="ARBA00004651"/>
    </source>
</evidence>
<dbReference type="InterPro" id="IPR036640">
    <property type="entry name" value="ABC1_TM_sf"/>
</dbReference>
<dbReference type="InterPro" id="IPR027417">
    <property type="entry name" value="P-loop_NTPase"/>
</dbReference>
<dbReference type="GO" id="GO:0034775">
    <property type="term" value="P:glutathione transmembrane transport"/>
    <property type="evidence" value="ECO:0007669"/>
    <property type="project" value="InterPro"/>
</dbReference>
<feature type="transmembrane region" description="Helical" evidence="8">
    <location>
        <begin position="140"/>
        <end position="165"/>
    </location>
</feature>
<evidence type="ECO:0000256" key="6">
    <source>
        <dbReference type="ARBA" id="ARBA00022989"/>
    </source>
</evidence>
<evidence type="ECO:0000256" key="4">
    <source>
        <dbReference type="ARBA" id="ARBA00022741"/>
    </source>
</evidence>
<feature type="domain" description="ABC transporter" evidence="9">
    <location>
        <begin position="343"/>
        <end position="558"/>
    </location>
</feature>
<dbReference type="EMBL" id="JACIEN010000013">
    <property type="protein sequence ID" value="MBB4020163.1"/>
    <property type="molecule type" value="Genomic_DNA"/>
</dbReference>
<dbReference type="Gene3D" id="1.20.1560.10">
    <property type="entry name" value="ABC transporter type 1, transmembrane domain"/>
    <property type="match status" value="1"/>
</dbReference>
<keyword evidence="5 11" id="KW-0067">ATP-binding</keyword>
<dbReference type="InterPro" id="IPR003593">
    <property type="entry name" value="AAA+_ATPase"/>
</dbReference>
<dbReference type="PROSITE" id="PS50893">
    <property type="entry name" value="ABC_TRANSPORTER_2"/>
    <property type="match status" value="1"/>
</dbReference>
<reference evidence="11 12" key="1">
    <citation type="submission" date="2020-08" db="EMBL/GenBank/DDBJ databases">
        <title>Genomic Encyclopedia of Type Strains, Phase IV (KMG-IV): sequencing the most valuable type-strain genomes for metagenomic binning, comparative biology and taxonomic classification.</title>
        <authorList>
            <person name="Goeker M."/>
        </authorList>
    </citation>
    <scope>NUCLEOTIDE SEQUENCE [LARGE SCALE GENOMIC DNA]</scope>
    <source>
        <strain evidence="11 12">DSM 103737</strain>
    </source>
</reference>
<feature type="transmembrane region" description="Helical" evidence="8">
    <location>
        <begin position="171"/>
        <end position="192"/>
    </location>
</feature>
<dbReference type="PROSITE" id="PS50929">
    <property type="entry name" value="ABC_TM1F"/>
    <property type="match status" value="1"/>
</dbReference>
<dbReference type="InterPro" id="IPR039421">
    <property type="entry name" value="Type_1_exporter"/>
</dbReference>
<dbReference type="SUPFAM" id="SSF90123">
    <property type="entry name" value="ABC transporter transmembrane region"/>
    <property type="match status" value="1"/>
</dbReference>
<keyword evidence="12" id="KW-1185">Reference proteome</keyword>
<evidence type="ECO:0000256" key="8">
    <source>
        <dbReference type="SAM" id="Phobius"/>
    </source>
</evidence>
<sequence>MIARARQLLPVARLFLTGNRPMLLSGLLLSAATALSGVALLGLSGWFITATAIAGLSVATALAFDVFAPSAGIRFLALARTAARYGERLTTHDATLGVLAELRERLFRGWARAGVAGELAKRPARLLFRLTLDIDSLDSLYLRVAVPIAAALAVALTSGVALALVHPVLGAVTAIFLVVVGTGIPIAAAVAARRPARRRAYALEILRSRVIDLIAGQTEWIMAGQLADRQGELGAVDRYLSDSDDALNRIETMTSIAFGAAGALLLSAVLVAMGLLAGQGMFAAPVAALALLIALAALDPFAALRRGSVELGRTLLAVRRIAPRLEAAAPAPGIAPPPPGIAACLADVTVRHSGARAPILHAISLSIRAGERVAVIGPSGAGKSTLLALIAGEIGAETGQVACRSATLFTQRTELFQDCLRDNLRLADPQADDRRLWEALDAAGLRRDVDAMAHGLDTRLGEGGYGLSGGQARRLALARLLLRDTPLWLLDEPTEGLDGATARDVLARIMARAAGRTIVVATHIRREAENADRLVILNKGTITAVIGRGEPGFVAALAALRPD</sequence>
<dbReference type="InterPro" id="IPR014223">
    <property type="entry name" value="ABC_CydC/D"/>
</dbReference>
<dbReference type="InterPro" id="IPR003439">
    <property type="entry name" value="ABC_transporter-like_ATP-bd"/>
</dbReference>
<dbReference type="Proteomes" id="UP000577362">
    <property type="component" value="Unassembled WGS sequence"/>
</dbReference>
<dbReference type="GO" id="GO:0005886">
    <property type="term" value="C:plasma membrane"/>
    <property type="evidence" value="ECO:0007669"/>
    <property type="project" value="UniProtKB-SubCell"/>
</dbReference>
<dbReference type="InterPro" id="IPR017871">
    <property type="entry name" value="ABC_transporter-like_CS"/>
</dbReference>
<proteinExistence type="inferred from homology"/>
<dbReference type="SUPFAM" id="SSF52540">
    <property type="entry name" value="P-loop containing nucleoside triphosphate hydrolases"/>
    <property type="match status" value="1"/>
</dbReference>
<keyword evidence="7 8" id="KW-0472">Membrane</keyword>
<dbReference type="GO" id="GO:0140359">
    <property type="term" value="F:ABC-type transporter activity"/>
    <property type="evidence" value="ECO:0007669"/>
    <property type="project" value="InterPro"/>
</dbReference>